<name>A0AAV5QLM1_9ASCO</name>
<keyword evidence="1" id="KW-1015">Disulfide bond</keyword>
<dbReference type="PRINTS" id="PR00421">
    <property type="entry name" value="THIOREDOXIN"/>
</dbReference>
<keyword evidence="4" id="KW-1185">Reference proteome</keyword>
<dbReference type="RefSeq" id="XP_064852524.1">
    <property type="nucleotide sequence ID" value="XM_064996452.1"/>
</dbReference>
<dbReference type="FunFam" id="3.40.30.10:FF:000245">
    <property type="entry name" value="Thioredoxin"/>
    <property type="match status" value="1"/>
</dbReference>
<organism evidence="3 4">
    <name type="scientific">Saccharomycopsis crataegensis</name>
    <dbReference type="NCBI Taxonomy" id="43959"/>
    <lineage>
        <taxon>Eukaryota</taxon>
        <taxon>Fungi</taxon>
        <taxon>Dikarya</taxon>
        <taxon>Ascomycota</taxon>
        <taxon>Saccharomycotina</taxon>
        <taxon>Saccharomycetes</taxon>
        <taxon>Saccharomycopsidaceae</taxon>
        <taxon>Saccharomycopsis</taxon>
    </lineage>
</organism>
<accession>A0AAV5QLM1</accession>
<dbReference type="PROSITE" id="PS51352">
    <property type="entry name" value="THIOREDOXIN_2"/>
    <property type="match status" value="1"/>
</dbReference>
<dbReference type="EMBL" id="BTFZ01000006">
    <property type="protein sequence ID" value="GMM35524.1"/>
    <property type="molecule type" value="Genomic_DNA"/>
</dbReference>
<dbReference type="Pfam" id="PF00085">
    <property type="entry name" value="Thioredoxin"/>
    <property type="match status" value="1"/>
</dbReference>
<dbReference type="CDD" id="cd02947">
    <property type="entry name" value="TRX_family"/>
    <property type="match status" value="1"/>
</dbReference>
<evidence type="ECO:0000313" key="3">
    <source>
        <dbReference type="EMBL" id="GMM35524.1"/>
    </source>
</evidence>
<dbReference type="GeneID" id="90073503"/>
<feature type="domain" description="Thioredoxin" evidence="2">
    <location>
        <begin position="17"/>
        <end position="146"/>
    </location>
</feature>
<evidence type="ECO:0000259" key="2">
    <source>
        <dbReference type="PROSITE" id="PS51352"/>
    </source>
</evidence>
<protein>
    <recommendedName>
        <fullName evidence="2">Thioredoxin domain-containing protein</fullName>
    </recommendedName>
</protein>
<dbReference type="InterPro" id="IPR005746">
    <property type="entry name" value="Thioredoxin"/>
</dbReference>
<dbReference type="AlphaFoldDB" id="A0AAV5QLM1"/>
<evidence type="ECO:0000313" key="4">
    <source>
        <dbReference type="Proteomes" id="UP001360560"/>
    </source>
</evidence>
<dbReference type="PROSITE" id="PS00194">
    <property type="entry name" value="THIOREDOXIN_1"/>
    <property type="match status" value="1"/>
</dbReference>
<dbReference type="Gene3D" id="3.40.30.10">
    <property type="entry name" value="Glutaredoxin"/>
    <property type="match status" value="1"/>
</dbReference>
<dbReference type="SUPFAM" id="SSF52833">
    <property type="entry name" value="Thioredoxin-like"/>
    <property type="match status" value="1"/>
</dbReference>
<dbReference type="NCBIfam" id="TIGR01068">
    <property type="entry name" value="thioredoxin"/>
    <property type="match status" value="1"/>
</dbReference>
<gene>
    <name evidence="3" type="ORF">DASC09_028490</name>
</gene>
<comment type="caution">
    <text evidence="3">The sequence shown here is derived from an EMBL/GenBank/DDBJ whole genome shotgun (WGS) entry which is preliminary data.</text>
</comment>
<dbReference type="Proteomes" id="UP001360560">
    <property type="component" value="Unassembled WGS sequence"/>
</dbReference>
<dbReference type="InterPro" id="IPR036249">
    <property type="entry name" value="Thioredoxin-like_sf"/>
</dbReference>
<reference evidence="3 4" key="1">
    <citation type="journal article" date="2023" name="Elife">
        <title>Identification of key yeast species and microbe-microbe interactions impacting larval growth of Drosophila in the wild.</title>
        <authorList>
            <person name="Mure A."/>
            <person name="Sugiura Y."/>
            <person name="Maeda R."/>
            <person name="Honda K."/>
            <person name="Sakurai N."/>
            <person name="Takahashi Y."/>
            <person name="Watada M."/>
            <person name="Katoh T."/>
            <person name="Gotoh A."/>
            <person name="Gotoh Y."/>
            <person name="Taniguchi I."/>
            <person name="Nakamura K."/>
            <person name="Hayashi T."/>
            <person name="Katayama T."/>
            <person name="Uemura T."/>
            <person name="Hattori Y."/>
        </authorList>
    </citation>
    <scope>NUCLEOTIDE SEQUENCE [LARGE SCALE GENOMIC DNA]</scope>
    <source>
        <strain evidence="3 4">SC-9</strain>
    </source>
</reference>
<dbReference type="InterPro" id="IPR017937">
    <property type="entry name" value="Thioredoxin_CS"/>
</dbReference>
<sequence length="146" mass="16356">MPDFLVTIFYVFLIMMLLRAFITPSKTFAATAGSTTSKRMSSSLIRQLKTLDEVNNTIKSEKLTLVDFYATWCGPCKAVSPILEKLAVEYPNVQFRKVDVDESNEVAMEYGITAMPTFVLFKNNEPIGKITGANINAIQKVLKQYA</sequence>
<dbReference type="GO" id="GO:0015035">
    <property type="term" value="F:protein-disulfide reductase activity"/>
    <property type="evidence" value="ECO:0007669"/>
    <property type="project" value="InterPro"/>
</dbReference>
<evidence type="ECO:0000256" key="1">
    <source>
        <dbReference type="ARBA" id="ARBA00023157"/>
    </source>
</evidence>
<dbReference type="InterPro" id="IPR013766">
    <property type="entry name" value="Thioredoxin_domain"/>
</dbReference>
<dbReference type="PANTHER" id="PTHR46115">
    <property type="entry name" value="THIOREDOXIN-LIKE PROTEIN 1"/>
    <property type="match status" value="1"/>
</dbReference>
<proteinExistence type="predicted"/>